<accession>A0A9X3XDM6</accession>
<gene>
    <name evidence="3" type="ORF">KEG57_48760</name>
</gene>
<sequence length="452" mass="49813">MAAARARASRKHPVAKPSPTPVLESRTAHIPVGPRLEAVLELAYRARRPVLLEGPTGIGKSDIVKKLADRLGIAHVVLDLSLLEPPDLVGLPVIQDGRTRYAVPDILPQDGAGILMLEELNRAERYIQQPALQLLSARRLHGYELPPGWACFAAVNPESEGYHVTPLDKALRARFLSLPVRADRPSWLAWAQVNDVHPGVIAIAQAHERVLDDVPPRTWTYVSHLLKTLRPEEIENVGLLRDALSGYLPTSWLELVVSSRGVWSSRLPFDVRALLADYDRRADLSRAVRGFAEAGQTDRLDEITTRLVRLLEGPEAGVLAGERQITLASFEALLADLPGDQRDKLVEALGRNPTATSLIDVRPEELCERYANSPAQRKLQGWAADPLKQHRVGLSVTALSSHLERQTKLAEVKRSNVVRASLGVLLAELPERWALDLVATCKRLGITPIRPG</sequence>
<dbReference type="GO" id="GO:0005524">
    <property type="term" value="F:ATP binding"/>
    <property type="evidence" value="ECO:0007669"/>
    <property type="project" value="InterPro"/>
</dbReference>
<dbReference type="GO" id="GO:0016887">
    <property type="term" value="F:ATP hydrolysis activity"/>
    <property type="evidence" value="ECO:0007669"/>
    <property type="project" value="InterPro"/>
</dbReference>
<dbReference type="PANTHER" id="PTHR42759">
    <property type="entry name" value="MOXR FAMILY PROTEIN"/>
    <property type="match status" value="1"/>
</dbReference>
<dbReference type="InterPro" id="IPR027417">
    <property type="entry name" value="P-loop_NTPase"/>
</dbReference>
<dbReference type="InterPro" id="IPR011704">
    <property type="entry name" value="ATPase_dyneun-rel_AAA"/>
</dbReference>
<dbReference type="EMBL" id="JAGTJJ010000073">
    <property type="protein sequence ID" value="MDC3988454.1"/>
    <property type="molecule type" value="Genomic_DNA"/>
</dbReference>
<reference evidence="3 4" key="1">
    <citation type="submission" date="2021-04" db="EMBL/GenBank/DDBJ databases">
        <title>Genome analysis of Polyangium sp.</title>
        <authorList>
            <person name="Li Y."/>
            <person name="Wang J."/>
        </authorList>
    </citation>
    <scope>NUCLEOTIDE SEQUENCE [LARGE SCALE GENOMIC DNA]</scope>
    <source>
        <strain evidence="3 4">SDU14</strain>
    </source>
</reference>
<proteinExistence type="predicted"/>
<evidence type="ECO:0000259" key="2">
    <source>
        <dbReference type="Pfam" id="PF07728"/>
    </source>
</evidence>
<dbReference type="AlphaFoldDB" id="A0A9X3XDM6"/>
<feature type="region of interest" description="Disordered" evidence="1">
    <location>
        <begin position="1"/>
        <end position="23"/>
    </location>
</feature>
<evidence type="ECO:0000313" key="3">
    <source>
        <dbReference type="EMBL" id="MDC3988454.1"/>
    </source>
</evidence>
<organism evidence="3 4">
    <name type="scientific">Polyangium jinanense</name>
    <dbReference type="NCBI Taxonomy" id="2829994"/>
    <lineage>
        <taxon>Bacteria</taxon>
        <taxon>Pseudomonadati</taxon>
        <taxon>Myxococcota</taxon>
        <taxon>Polyangia</taxon>
        <taxon>Polyangiales</taxon>
        <taxon>Polyangiaceae</taxon>
        <taxon>Polyangium</taxon>
    </lineage>
</organism>
<dbReference type="SUPFAM" id="SSF52540">
    <property type="entry name" value="P-loop containing nucleoside triphosphate hydrolases"/>
    <property type="match status" value="1"/>
</dbReference>
<name>A0A9X3XDM6_9BACT</name>
<dbReference type="PANTHER" id="PTHR42759:SF1">
    <property type="entry name" value="MAGNESIUM-CHELATASE SUBUNIT CHLD"/>
    <property type="match status" value="1"/>
</dbReference>
<evidence type="ECO:0000256" key="1">
    <source>
        <dbReference type="SAM" id="MobiDB-lite"/>
    </source>
</evidence>
<feature type="domain" description="ATPase dynein-related AAA" evidence="2">
    <location>
        <begin position="49"/>
        <end position="175"/>
    </location>
</feature>
<comment type="caution">
    <text evidence="3">The sequence shown here is derived from an EMBL/GenBank/DDBJ whole genome shotgun (WGS) entry which is preliminary data.</text>
</comment>
<dbReference type="InterPro" id="IPR050764">
    <property type="entry name" value="CbbQ/NirQ/NorQ/GpvN"/>
</dbReference>
<dbReference type="Gene3D" id="3.40.50.300">
    <property type="entry name" value="P-loop containing nucleotide triphosphate hydrolases"/>
    <property type="match status" value="1"/>
</dbReference>
<keyword evidence="4" id="KW-1185">Reference proteome</keyword>
<evidence type="ECO:0000313" key="4">
    <source>
        <dbReference type="Proteomes" id="UP001151081"/>
    </source>
</evidence>
<dbReference type="Pfam" id="PF07728">
    <property type="entry name" value="AAA_5"/>
    <property type="match status" value="1"/>
</dbReference>
<protein>
    <submittedName>
        <fullName evidence="3">AAA family ATPase</fullName>
    </submittedName>
</protein>
<dbReference type="Proteomes" id="UP001151081">
    <property type="component" value="Unassembled WGS sequence"/>
</dbReference>